<name>A0A444J351_9BACT</name>
<sequence length="72" mass="7990">MVLPAPLTPTTASLSPRWRFRQTSRKTCLSSKDLLTFSSSRISRPEPWQAEKKSGWCARSRTAPAAPVYPAA</sequence>
<evidence type="ECO:0000313" key="3">
    <source>
        <dbReference type="Proteomes" id="UP000287853"/>
    </source>
</evidence>
<organism evidence="2 3">
    <name type="scientific">Candidatus Electrothrix aarhusensis</name>
    <dbReference type="NCBI Taxonomy" id="1859131"/>
    <lineage>
        <taxon>Bacteria</taxon>
        <taxon>Pseudomonadati</taxon>
        <taxon>Thermodesulfobacteriota</taxon>
        <taxon>Desulfobulbia</taxon>
        <taxon>Desulfobulbales</taxon>
        <taxon>Desulfobulbaceae</taxon>
        <taxon>Candidatus Electrothrix</taxon>
    </lineage>
</organism>
<proteinExistence type="predicted"/>
<dbReference type="EMBL" id="MTKO01000031">
    <property type="protein sequence ID" value="RWX47581.1"/>
    <property type="molecule type" value="Genomic_DNA"/>
</dbReference>
<reference evidence="2 3" key="1">
    <citation type="submission" date="2017-01" db="EMBL/GenBank/DDBJ databases">
        <title>The cable genome- insights into the physiology and evolution of filamentous bacteria capable of sulfide oxidation via long distance electron transfer.</title>
        <authorList>
            <person name="Schreiber L."/>
            <person name="Bjerg J.T."/>
            <person name="Boggild A."/>
            <person name="Van De Vossenberg J."/>
            <person name="Meysman F."/>
            <person name="Nielsen L.P."/>
            <person name="Schramm A."/>
            <person name="Kjeldsen K.U."/>
        </authorList>
    </citation>
    <scope>NUCLEOTIDE SEQUENCE [LARGE SCALE GENOMIC DNA]</scope>
    <source>
        <strain evidence="2">MCF</strain>
    </source>
</reference>
<dbReference type="AlphaFoldDB" id="A0A444J351"/>
<feature type="region of interest" description="Disordered" evidence="1">
    <location>
        <begin position="53"/>
        <end position="72"/>
    </location>
</feature>
<keyword evidence="3" id="KW-1185">Reference proteome</keyword>
<evidence type="ECO:0000256" key="1">
    <source>
        <dbReference type="SAM" id="MobiDB-lite"/>
    </source>
</evidence>
<accession>A0A444J351</accession>
<evidence type="ECO:0000313" key="2">
    <source>
        <dbReference type="EMBL" id="RWX47581.1"/>
    </source>
</evidence>
<comment type="caution">
    <text evidence="2">The sequence shown here is derived from an EMBL/GenBank/DDBJ whole genome shotgun (WGS) entry which is preliminary data.</text>
</comment>
<gene>
    <name evidence="2" type="ORF">H206_06240</name>
</gene>
<protein>
    <submittedName>
        <fullName evidence="2">Uncharacterized protein</fullName>
    </submittedName>
</protein>
<dbReference type="Proteomes" id="UP000287853">
    <property type="component" value="Unassembled WGS sequence"/>
</dbReference>